<evidence type="ECO:0000259" key="1">
    <source>
        <dbReference type="PROSITE" id="PS51677"/>
    </source>
</evidence>
<comment type="caution">
    <text evidence="2">The sequence shown here is derived from an EMBL/GenBank/DDBJ whole genome shotgun (WGS) entry which is preliminary data.</text>
</comment>
<sequence>MPLSLPDGKRLAVDIGVDFDAQCAFNGLMPRLSPAVLSCGDFDVEVGTPRLLALFERYRIPATWCTPGHTLITFPDSIRSVLDHGHEIAAHGAYHESVPSLGEREERRLMELQLGRHEKVVGRRPRGYRSPAWDFSDATLGILEEFGFAWDSSLMGRDFSPYRPRPVVVHREEPNEFGPPSSVLELPVSWYMDDFPALDHVPGALPGLMSTEGVFARWRDNFDYAHENEPGGVVILTVHGLVSGRAHAIMMLERFIRHVRRHDDVWFATLSEIHDRWSD</sequence>
<reference evidence="3" key="1">
    <citation type="journal article" date="2019" name="Int. J. Syst. Evol. Microbiol.">
        <title>The Global Catalogue of Microorganisms (GCM) 10K type strain sequencing project: providing services to taxonomists for standard genome sequencing and annotation.</title>
        <authorList>
            <consortium name="The Broad Institute Genomics Platform"/>
            <consortium name="The Broad Institute Genome Sequencing Center for Infectious Disease"/>
            <person name="Wu L."/>
            <person name="Ma J."/>
        </authorList>
    </citation>
    <scope>NUCLEOTIDE SEQUENCE [LARGE SCALE GENOMIC DNA]</scope>
    <source>
        <strain evidence="3">JCM 4788</strain>
    </source>
</reference>
<evidence type="ECO:0000313" key="3">
    <source>
        <dbReference type="Proteomes" id="UP001500879"/>
    </source>
</evidence>
<feature type="domain" description="NodB homology" evidence="1">
    <location>
        <begin position="34"/>
        <end position="268"/>
    </location>
</feature>
<accession>A0ABP3J3D4</accession>
<dbReference type="PANTHER" id="PTHR47561:SF1">
    <property type="entry name" value="POLYSACCHARIDE DEACETYLASE FAMILY PROTEIN (AFU_ORTHOLOGUE AFUA_6G05030)"/>
    <property type="match status" value="1"/>
</dbReference>
<dbReference type="Proteomes" id="UP001500879">
    <property type="component" value="Unassembled WGS sequence"/>
</dbReference>
<dbReference type="Gene3D" id="3.20.20.370">
    <property type="entry name" value="Glycoside hydrolase/deacetylase"/>
    <property type="match status" value="1"/>
</dbReference>
<dbReference type="InterPro" id="IPR037950">
    <property type="entry name" value="PgdA-like"/>
</dbReference>
<keyword evidence="3" id="KW-1185">Reference proteome</keyword>
<name>A0ABP3J3D4_9ACTN</name>
<dbReference type="CDD" id="cd10938">
    <property type="entry name" value="CE4_HpPgdA_like"/>
    <property type="match status" value="1"/>
</dbReference>
<evidence type="ECO:0000313" key="2">
    <source>
        <dbReference type="EMBL" id="GAA0439887.1"/>
    </source>
</evidence>
<dbReference type="PROSITE" id="PS51677">
    <property type="entry name" value="NODB"/>
    <property type="match status" value="1"/>
</dbReference>
<proteinExistence type="predicted"/>
<organism evidence="2 3">
    <name type="scientific">Streptomyces luteireticuli</name>
    <dbReference type="NCBI Taxonomy" id="173858"/>
    <lineage>
        <taxon>Bacteria</taxon>
        <taxon>Bacillati</taxon>
        <taxon>Actinomycetota</taxon>
        <taxon>Actinomycetes</taxon>
        <taxon>Kitasatosporales</taxon>
        <taxon>Streptomycetaceae</taxon>
        <taxon>Streptomyces</taxon>
    </lineage>
</organism>
<gene>
    <name evidence="2" type="ORF">GCM10010357_71540</name>
</gene>
<dbReference type="SUPFAM" id="SSF88713">
    <property type="entry name" value="Glycoside hydrolase/deacetylase"/>
    <property type="match status" value="1"/>
</dbReference>
<dbReference type="EMBL" id="BAAABX010000097">
    <property type="protein sequence ID" value="GAA0439887.1"/>
    <property type="molecule type" value="Genomic_DNA"/>
</dbReference>
<protein>
    <submittedName>
        <fullName evidence="2">Polysaccharide deacetylase</fullName>
    </submittedName>
</protein>
<dbReference type="PANTHER" id="PTHR47561">
    <property type="entry name" value="POLYSACCHARIDE DEACETYLASE FAMILY PROTEIN (AFU_ORTHOLOGUE AFUA_6G05030)"/>
    <property type="match status" value="1"/>
</dbReference>
<dbReference type="RefSeq" id="WP_344033349.1">
    <property type="nucleotide sequence ID" value="NZ_BAAABX010000097.1"/>
</dbReference>
<dbReference type="InterPro" id="IPR002509">
    <property type="entry name" value="NODB_dom"/>
</dbReference>
<dbReference type="InterPro" id="IPR011330">
    <property type="entry name" value="Glyco_hydro/deAcase_b/a-brl"/>
</dbReference>
<dbReference type="Pfam" id="PF01522">
    <property type="entry name" value="Polysacc_deac_1"/>
    <property type="match status" value="1"/>
</dbReference>